<evidence type="ECO:0000256" key="2">
    <source>
        <dbReference type="ARBA" id="ARBA00022692"/>
    </source>
</evidence>
<evidence type="ECO:0000256" key="1">
    <source>
        <dbReference type="ARBA" id="ARBA00004370"/>
    </source>
</evidence>
<dbReference type="InterPro" id="IPR019533">
    <property type="entry name" value="Peptidase_S26"/>
</dbReference>
<dbReference type="SUPFAM" id="SSF51306">
    <property type="entry name" value="LexA/Signal peptidase"/>
    <property type="match status" value="1"/>
</dbReference>
<evidence type="ECO:0000313" key="8">
    <source>
        <dbReference type="Proteomes" id="UP001596145"/>
    </source>
</evidence>
<name>A0ABD5QS71_9EURY</name>
<dbReference type="GO" id="GO:0009003">
    <property type="term" value="F:signal peptidase activity"/>
    <property type="evidence" value="ECO:0007669"/>
    <property type="project" value="UniProtKB-EC"/>
</dbReference>
<dbReference type="RefSeq" id="WP_122104952.1">
    <property type="nucleotide sequence ID" value="NZ_JBHSKV010000013.1"/>
</dbReference>
<keyword evidence="7" id="KW-0378">Hydrolase</keyword>
<feature type="transmembrane region" description="Helical" evidence="6">
    <location>
        <begin position="12"/>
        <end position="31"/>
    </location>
</feature>
<comment type="caution">
    <text evidence="7">The sequence shown here is derived from an EMBL/GenBank/DDBJ whole genome shotgun (WGS) entry which is preliminary data.</text>
</comment>
<dbReference type="InterPro" id="IPR001733">
    <property type="entry name" value="Peptidase_S26B"/>
</dbReference>
<dbReference type="GO" id="GO:0016020">
    <property type="term" value="C:membrane"/>
    <property type="evidence" value="ECO:0007669"/>
    <property type="project" value="UniProtKB-SubCell"/>
</dbReference>
<comment type="subcellular location">
    <subcellularLocation>
        <location evidence="1">Membrane</location>
    </subcellularLocation>
</comment>
<gene>
    <name evidence="7" type="ORF">ACFPJA_09645</name>
</gene>
<feature type="transmembrane region" description="Helical" evidence="6">
    <location>
        <begin position="227"/>
        <end position="246"/>
    </location>
</feature>
<dbReference type="AlphaFoldDB" id="A0ABD5QS71"/>
<proteinExistence type="predicted"/>
<dbReference type="PANTHER" id="PTHR10806">
    <property type="entry name" value="SIGNAL PEPTIDASE COMPLEX CATALYTIC SUBUNIT SEC11"/>
    <property type="match status" value="1"/>
</dbReference>
<dbReference type="EMBL" id="JBHSKV010000013">
    <property type="protein sequence ID" value="MFC5134973.1"/>
    <property type="molecule type" value="Genomic_DNA"/>
</dbReference>
<protein>
    <submittedName>
        <fullName evidence="7">Signal peptidase I</fullName>
        <ecNumber evidence="7">3.4.21.89</ecNumber>
    </submittedName>
</protein>
<dbReference type="Proteomes" id="UP001596145">
    <property type="component" value="Unassembled WGS sequence"/>
</dbReference>
<evidence type="ECO:0000256" key="3">
    <source>
        <dbReference type="ARBA" id="ARBA00022989"/>
    </source>
</evidence>
<reference evidence="7 8" key="1">
    <citation type="journal article" date="2019" name="Int. J. Syst. Evol. Microbiol.">
        <title>The Global Catalogue of Microorganisms (GCM) 10K type strain sequencing project: providing services to taxonomists for standard genome sequencing and annotation.</title>
        <authorList>
            <consortium name="The Broad Institute Genomics Platform"/>
            <consortium name="The Broad Institute Genome Sequencing Center for Infectious Disease"/>
            <person name="Wu L."/>
            <person name="Ma J."/>
        </authorList>
    </citation>
    <scope>NUCLEOTIDE SEQUENCE [LARGE SCALE GENOMIC DNA]</scope>
    <source>
        <strain evidence="7 8">CGMCC 1.16026</strain>
    </source>
</reference>
<evidence type="ECO:0000256" key="5">
    <source>
        <dbReference type="SAM" id="MobiDB-lite"/>
    </source>
</evidence>
<keyword evidence="2 6" id="KW-0812">Transmembrane</keyword>
<feature type="region of interest" description="Disordered" evidence="5">
    <location>
        <begin position="276"/>
        <end position="378"/>
    </location>
</feature>
<feature type="compositionally biased region" description="Basic and acidic residues" evidence="5">
    <location>
        <begin position="313"/>
        <end position="342"/>
    </location>
</feature>
<keyword evidence="8" id="KW-1185">Reference proteome</keyword>
<dbReference type="NCBIfam" id="TIGR02228">
    <property type="entry name" value="sigpep_I_arch"/>
    <property type="match status" value="1"/>
</dbReference>
<feature type="compositionally biased region" description="Acidic residues" evidence="5">
    <location>
        <begin position="285"/>
        <end position="299"/>
    </location>
</feature>
<dbReference type="EC" id="3.4.21.89" evidence="7"/>
<feature type="transmembrane region" description="Helical" evidence="6">
    <location>
        <begin position="252"/>
        <end position="272"/>
    </location>
</feature>
<dbReference type="CDD" id="cd06530">
    <property type="entry name" value="S26_SPase_I"/>
    <property type="match status" value="1"/>
</dbReference>
<accession>A0ABD5QS71</accession>
<sequence length="378" mass="38755">MNSPITLRQIANLLGIALLIAVVAPFVVYAMPAVVGAEYSFVVLTASMTPAIAPGDVVIVDDRDPATIAEGDVITFVRGDSETPVTHRVIGVETAGGGVAFETKGDANEGPDSGLVPAANVLGAVAFTIPYIGYVVQFTDSSTGFVLLVVVPFALLALSEVWDLYRSRTRDGEGPDAVNVDEVDSVDVDAEVNTDTAEAASAESEATDAVADDSADGSGFVVTNRTVEGAVGVLLLFVPYAAYVAYTLQTALAIAVAVGTGMTLLMAVVLLVTAGDGSEPSDSASDADDGDHGDDGDAMDVERNDRDGEDATVGERDHTAGDDPEVTHGHGDDPVDEPRGTDDGNPMGIFERPVIAPAADGGSEAVDGSVEIAEEEGR</sequence>
<evidence type="ECO:0000313" key="7">
    <source>
        <dbReference type="EMBL" id="MFC5134973.1"/>
    </source>
</evidence>
<organism evidence="7 8">
    <name type="scientific">Halorubrum glutamatedens</name>
    <dbReference type="NCBI Taxonomy" id="2707018"/>
    <lineage>
        <taxon>Archaea</taxon>
        <taxon>Methanobacteriati</taxon>
        <taxon>Methanobacteriota</taxon>
        <taxon>Stenosarchaea group</taxon>
        <taxon>Halobacteria</taxon>
        <taxon>Halobacteriales</taxon>
        <taxon>Haloferacaceae</taxon>
        <taxon>Halorubrum</taxon>
    </lineage>
</organism>
<evidence type="ECO:0000256" key="4">
    <source>
        <dbReference type="ARBA" id="ARBA00023136"/>
    </source>
</evidence>
<keyword evidence="3 6" id="KW-1133">Transmembrane helix</keyword>
<keyword evidence="4 6" id="KW-0472">Membrane</keyword>
<feature type="transmembrane region" description="Helical" evidence="6">
    <location>
        <begin position="145"/>
        <end position="165"/>
    </location>
</feature>
<dbReference type="PANTHER" id="PTHR10806:SF6">
    <property type="entry name" value="SIGNAL PEPTIDASE COMPLEX CATALYTIC SUBUNIT SEC11"/>
    <property type="match status" value="1"/>
</dbReference>
<evidence type="ECO:0000256" key="6">
    <source>
        <dbReference type="SAM" id="Phobius"/>
    </source>
</evidence>
<dbReference type="InterPro" id="IPR036286">
    <property type="entry name" value="LexA/Signal_pep-like_sf"/>
</dbReference>